<evidence type="ECO:0000256" key="4">
    <source>
        <dbReference type="HAMAP-Rule" id="MF_01151"/>
    </source>
</evidence>
<comment type="similarity">
    <text evidence="1 4 6">Belongs to the GrpE family.</text>
</comment>
<dbReference type="Gene3D" id="2.30.22.10">
    <property type="entry name" value="Head domain of nucleotide exchange factor GrpE"/>
    <property type="match status" value="1"/>
</dbReference>
<name>A0ABV2HAN2_9HYPH</name>
<dbReference type="NCBIfam" id="NF010738">
    <property type="entry name" value="PRK14140.1"/>
    <property type="match status" value="1"/>
</dbReference>
<comment type="function">
    <text evidence="4 5">Participates actively in the response to hyperosmotic and heat shock by preventing the aggregation of stress-denatured proteins, in association with DnaK and GrpE. It is the nucleotide exchange factor for DnaK and may function as a thermosensor. Unfolded proteins bind initially to DnaJ; upon interaction with the DnaJ-bound protein, DnaK hydrolyzes its bound ATP, resulting in the formation of a stable complex. GrpE releases ADP from DnaK; ATP binding to DnaK triggers the release of the substrate protein, thus completing the reaction cycle. Several rounds of ATP-dependent interactions between DnaJ, DnaK and GrpE are required for fully efficient folding.</text>
</comment>
<dbReference type="CDD" id="cd00446">
    <property type="entry name" value="GrpE"/>
    <property type="match status" value="1"/>
</dbReference>
<dbReference type="SUPFAM" id="SSF58014">
    <property type="entry name" value="Coiled-coil domain of nucleotide exchange factor GrpE"/>
    <property type="match status" value="1"/>
</dbReference>
<feature type="region of interest" description="Disordered" evidence="7">
    <location>
        <begin position="1"/>
        <end position="51"/>
    </location>
</feature>
<proteinExistence type="inferred from homology"/>
<dbReference type="NCBIfam" id="NF010748">
    <property type="entry name" value="PRK14150.1"/>
    <property type="match status" value="1"/>
</dbReference>
<dbReference type="PANTHER" id="PTHR21237:SF23">
    <property type="entry name" value="GRPE PROTEIN HOMOLOG, MITOCHONDRIAL"/>
    <property type="match status" value="1"/>
</dbReference>
<evidence type="ECO:0000313" key="9">
    <source>
        <dbReference type="Proteomes" id="UP001549031"/>
    </source>
</evidence>
<dbReference type="EMBL" id="JBEPLJ010000013">
    <property type="protein sequence ID" value="MET3587272.1"/>
    <property type="molecule type" value="Genomic_DNA"/>
</dbReference>
<dbReference type="Proteomes" id="UP001549031">
    <property type="component" value="Unassembled WGS sequence"/>
</dbReference>
<keyword evidence="2 4" id="KW-0346">Stress response</keyword>
<dbReference type="HAMAP" id="MF_01151">
    <property type="entry name" value="GrpE"/>
    <property type="match status" value="1"/>
</dbReference>
<dbReference type="InterPro" id="IPR000740">
    <property type="entry name" value="GrpE"/>
</dbReference>
<dbReference type="PROSITE" id="PS01071">
    <property type="entry name" value="GRPE"/>
    <property type="match status" value="1"/>
</dbReference>
<gene>
    <name evidence="4" type="primary">grpE</name>
    <name evidence="8" type="ORF">ABID21_003396</name>
</gene>
<dbReference type="PANTHER" id="PTHR21237">
    <property type="entry name" value="GRPE PROTEIN"/>
    <property type="match status" value="1"/>
</dbReference>
<comment type="subunit">
    <text evidence="4">Homodimer.</text>
</comment>
<evidence type="ECO:0000256" key="2">
    <source>
        <dbReference type="ARBA" id="ARBA00023016"/>
    </source>
</evidence>
<comment type="subcellular location">
    <subcellularLocation>
        <location evidence="4">Cytoplasm</location>
    </subcellularLocation>
</comment>
<evidence type="ECO:0000256" key="5">
    <source>
        <dbReference type="RuleBase" id="RU000639"/>
    </source>
</evidence>
<comment type="caution">
    <text evidence="8">The sequence shown here is derived from an EMBL/GenBank/DDBJ whole genome shotgun (WGS) entry which is preliminary data.</text>
</comment>
<dbReference type="InterPro" id="IPR013805">
    <property type="entry name" value="GrpE_CC"/>
</dbReference>
<dbReference type="RefSeq" id="WP_247245117.1">
    <property type="nucleotide sequence ID" value="NZ_JALJRA010000013.1"/>
</dbReference>
<evidence type="ECO:0000256" key="1">
    <source>
        <dbReference type="ARBA" id="ARBA00009054"/>
    </source>
</evidence>
<keyword evidence="9" id="KW-1185">Reference proteome</keyword>
<protein>
    <recommendedName>
        <fullName evidence="4 5">Protein GrpE</fullName>
    </recommendedName>
    <alternativeName>
        <fullName evidence="4">HSP-70 cofactor</fullName>
    </alternativeName>
</protein>
<dbReference type="NCBIfam" id="NF010739">
    <property type="entry name" value="PRK14141.1"/>
    <property type="match status" value="1"/>
</dbReference>
<dbReference type="Gene3D" id="3.90.20.20">
    <property type="match status" value="1"/>
</dbReference>
<dbReference type="PRINTS" id="PR00773">
    <property type="entry name" value="GRPEPROTEIN"/>
</dbReference>
<evidence type="ECO:0000256" key="7">
    <source>
        <dbReference type="SAM" id="MobiDB-lite"/>
    </source>
</evidence>
<keyword evidence="4" id="KW-0963">Cytoplasm</keyword>
<organism evidence="8 9">
    <name type="scientific">Pseudorhizobium tarimense</name>
    <dbReference type="NCBI Taxonomy" id="1079109"/>
    <lineage>
        <taxon>Bacteria</taxon>
        <taxon>Pseudomonadati</taxon>
        <taxon>Pseudomonadota</taxon>
        <taxon>Alphaproteobacteria</taxon>
        <taxon>Hyphomicrobiales</taxon>
        <taxon>Rhizobiaceae</taxon>
        <taxon>Rhizobium/Agrobacterium group</taxon>
        <taxon>Pseudorhizobium</taxon>
    </lineage>
</organism>
<sequence>MTDETKKNGPDAARNERAPENTAEAVASALEGTNATDSAEEPVAQPDPTEVLKAENAELRDRFLRMAAEMENLRRRTERDVKDAKSYSVAGFARDMLAVSDNLRRALDAVPADVRESGDQTLTTLLEGVEMTERSMLSALERHGVKKIEAEGEKFDPNFHQAMFEIPNADVPNNTVLRVVQAGFTIGERVLRPAMVGVSKGGPKAEVAAGETEKAQG</sequence>
<evidence type="ECO:0000256" key="6">
    <source>
        <dbReference type="RuleBase" id="RU004478"/>
    </source>
</evidence>
<feature type="compositionally biased region" description="Basic and acidic residues" evidence="7">
    <location>
        <begin position="1"/>
        <end position="19"/>
    </location>
</feature>
<keyword evidence="3 4" id="KW-0143">Chaperone</keyword>
<evidence type="ECO:0000313" key="8">
    <source>
        <dbReference type="EMBL" id="MET3587272.1"/>
    </source>
</evidence>
<evidence type="ECO:0000256" key="3">
    <source>
        <dbReference type="ARBA" id="ARBA00023186"/>
    </source>
</evidence>
<dbReference type="InterPro" id="IPR009012">
    <property type="entry name" value="GrpE_head"/>
</dbReference>
<reference evidence="8 9" key="1">
    <citation type="submission" date="2024-06" db="EMBL/GenBank/DDBJ databases">
        <title>Genomic Encyclopedia of Type Strains, Phase IV (KMG-IV): sequencing the most valuable type-strain genomes for metagenomic binning, comparative biology and taxonomic classification.</title>
        <authorList>
            <person name="Goeker M."/>
        </authorList>
    </citation>
    <scope>NUCLEOTIDE SEQUENCE [LARGE SCALE GENOMIC DNA]</scope>
    <source>
        <strain evidence="8 9">DSM 105042</strain>
    </source>
</reference>
<accession>A0ABV2HAN2</accession>
<dbReference type="SUPFAM" id="SSF51064">
    <property type="entry name" value="Head domain of nucleotide exchange factor GrpE"/>
    <property type="match status" value="1"/>
</dbReference>
<dbReference type="Pfam" id="PF01025">
    <property type="entry name" value="GrpE"/>
    <property type="match status" value="1"/>
</dbReference>